<accession>I0H484</accession>
<organism evidence="1 2">
    <name type="scientific">Actinoplanes missouriensis (strain ATCC 14538 / DSM 43046 / CBS 188.64 / JCM 3121 / NBRC 102363 / NCIMB 12654 / NRRL B-3342 / UNCC 431)</name>
    <dbReference type="NCBI Taxonomy" id="512565"/>
    <lineage>
        <taxon>Bacteria</taxon>
        <taxon>Bacillati</taxon>
        <taxon>Actinomycetota</taxon>
        <taxon>Actinomycetes</taxon>
        <taxon>Micromonosporales</taxon>
        <taxon>Micromonosporaceae</taxon>
        <taxon>Actinoplanes</taxon>
    </lineage>
</organism>
<keyword evidence="2" id="KW-1185">Reference proteome</keyword>
<reference evidence="1 2" key="1">
    <citation type="submission" date="2012-02" db="EMBL/GenBank/DDBJ databases">
        <title>Complete genome sequence of Actinoplanes missouriensis 431 (= NBRC 102363).</title>
        <authorList>
            <person name="Ohnishi Y."/>
            <person name="Ishikawa J."/>
            <person name="Sekine M."/>
            <person name="Hosoyama A."/>
            <person name="Harada T."/>
            <person name="Narita H."/>
            <person name="Hata T."/>
            <person name="Konno Y."/>
            <person name="Tutikane K."/>
            <person name="Fujita N."/>
            <person name="Horinouchi S."/>
            <person name="Hayakawa M."/>
        </authorList>
    </citation>
    <scope>NUCLEOTIDE SEQUENCE [LARGE SCALE GENOMIC DNA]</scope>
    <source>
        <strain evidence="2">ATCC 14538 / DSM 43046 / CBS 188.64 / JCM 3121 / NBRC 102363 / NCIMB 12654 / NRRL B-3342 / UNCC 431</strain>
    </source>
</reference>
<evidence type="ECO:0000313" key="2">
    <source>
        <dbReference type="Proteomes" id="UP000007882"/>
    </source>
</evidence>
<dbReference type="AlphaFoldDB" id="I0H484"/>
<dbReference type="STRING" id="512565.AMIS_26010"/>
<dbReference type="EMBL" id="AP012319">
    <property type="protein sequence ID" value="BAL87821.1"/>
    <property type="molecule type" value="Genomic_DNA"/>
</dbReference>
<dbReference type="Proteomes" id="UP000007882">
    <property type="component" value="Chromosome"/>
</dbReference>
<name>I0H484_ACTM4</name>
<protein>
    <submittedName>
        <fullName evidence="1">Uncharacterized protein</fullName>
    </submittedName>
</protein>
<dbReference type="HOGENOM" id="CLU_2679389_0_0_11"/>
<sequence>MDRPVSPPHQKAVVSPRAPGVDTVDIDRLQCQWRDEDYGGIAMPQPHDFTGAPGDLTVIVTRQVRRLVATSRFH</sequence>
<gene>
    <name evidence="1" type="ordered locus">AMIS_26010</name>
</gene>
<dbReference type="PATRIC" id="fig|512565.3.peg.2601"/>
<dbReference type="KEGG" id="ams:AMIS_26010"/>
<proteinExistence type="predicted"/>
<evidence type="ECO:0000313" key="1">
    <source>
        <dbReference type="EMBL" id="BAL87821.1"/>
    </source>
</evidence>